<protein>
    <submittedName>
        <fullName evidence="2">Uncharacterized protein</fullName>
    </submittedName>
</protein>
<accession>A0A8J4BL02</accession>
<feature type="compositionally biased region" description="Polar residues" evidence="1">
    <location>
        <begin position="15"/>
        <end position="30"/>
    </location>
</feature>
<proteinExistence type="predicted"/>
<reference evidence="2" key="1">
    <citation type="journal article" date="2021" name="Proc. Natl. Acad. Sci. U.S.A.">
        <title>Three genomes in the algal genus Volvox reveal the fate of a haploid sex-determining region after a transition to homothallism.</title>
        <authorList>
            <person name="Yamamoto K."/>
            <person name="Hamaji T."/>
            <person name="Kawai-Toyooka H."/>
            <person name="Matsuzaki R."/>
            <person name="Takahashi F."/>
            <person name="Nishimura Y."/>
            <person name="Kawachi M."/>
            <person name="Noguchi H."/>
            <person name="Minakuchi Y."/>
            <person name="Umen J.G."/>
            <person name="Toyoda A."/>
            <person name="Nozaki H."/>
        </authorList>
    </citation>
    <scope>NUCLEOTIDE SEQUENCE</scope>
    <source>
        <strain evidence="2">NIES-3780</strain>
    </source>
</reference>
<organism evidence="2 3">
    <name type="scientific">Volvox africanus</name>
    <dbReference type="NCBI Taxonomy" id="51714"/>
    <lineage>
        <taxon>Eukaryota</taxon>
        <taxon>Viridiplantae</taxon>
        <taxon>Chlorophyta</taxon>
        <taxon>core chlorophytes</taxon>
        <taxon>Chlorophyceae</taxon>
        <taxon>CS clade</taxon>
        <taxon>Chlamydomonadales</taxon>
        <taxon>Volvocaceae</taxon>
        <taxon>Volvox</taxon>
    </lineage>
</organism>
<dbReference type="Proteomes" id="UP000747399">
    <property type="component" value="Unassembled WGS sequence"/>
</dbReference>
<comment type="caution">
    <text evidence="2">The sequence shown here is derived from an EMBL/GenBank/DDBJ whole genome shotgun (WGS) entry which is preliminary data.</text>
</comment>
<evidence type="ECO:0000256" key="1">
    <source>
        <dbReference type="SAM" id="MobiDB-lite"/>
    </source>
</evidence>
<feature type="non-terminal residue" evidence="2">
    <location>
        <position position="106"/>
    </location>
</feature>
<name>A0A8J4BL02_9CHLO</name>
<sequence>MGGAKATKVGVKASSKASANDGNGLPSSSPRVVSEELMALLRRGNASAVKRYLKSGADVNQILHVPQLDKSWGYAAPAAAAAAAAAAASVAATTGAPAAPAAAASE</sequence>
<dbReference type="AlphaFoldDB" id="A0A8J4BL02"/>
<feature type="region of interest" description="Disordered" evidence="1">
    <location>
        <begin position="1"/>
        <end position="30"/>
    </location>
</feature>
<evidence type="ECO:0000313" key="3">
    <source>
        <dbReference type="Proteomes" id="UP000747399"/>
    </source>
</evidence>
<dbReference type="EMBL" id="BNCO01000041">
    <property type="protein sequence ID" value="GIL60821.1"/>
    <property type="molecule type" value="Genomic_DNA"/>
</dbReference>
<evidence type="ECO:0000313" key="2">
    <source>
        <dbReference type="EMBL" id="GIL60821.1"/>
    </source>
</evidence>
<keyword evidence="3" id="KW-1185">Reference proteome</keyword>
<gene>
    <name evidence="2" type="ORF">Vafri_15346</name>
</gene>